<organism evidence="1">
    <name type="scientific">Thermoleptolyngbya oregonensis NK1-22</name>
    <dbReference type="NCBI Taxonomy" id="2547457"/>
    <lineage>
        <taxon>Bacteria</taxon>
        <taxon>Bacillati</taxon>
        <taxon>Cyanobacteriota</taxon>
        <taxon>Cyanophyceae</taxon>
        <taxon>Oculatellales</taxon>
        <taxon>Oculatellaceae</taxon>
        <taxon>Thermoleptolyngbya</taxon>
    </lineage>
</organism>
<proteinExistence type="predicted"/>
<protein>
    <submittedName>
        <fullName evidence="1">Uncharacterized protein</fullName>
    </submittedName>
</protein>
<gene>
    <name evidence="1" type="ORF">HNI00_11520</name>
</gene>
<dbReference type="AlphaFoldDB" id="A0AA96Y869"/>
<dbReference type="KEGG" id="tog:HNI00_11520"/>
<dbReference type="RefSeq" id="WP_297075866.1">
    <property type="nucleotide sequence ID" value="NZ_CP053540.1"/>
</dbReference>
<reference evidence="1" key="1">
    <citation type="submission" date="2020-05" db="EMBL/GenBank/DDBJ databases">
        <authorList>
            <person name="Zhu T."/>
            <person name="Keshari N."/>
            <person name="Lu X."/>
        </authorList>
    </citation>
    <scope>NUCLEOTIDE SEQUENCE</scope>
    <source>
        <strain evidence="1">NK1-22</strain>
    </source>
</reference>
<sequence length="57" mass="6163">MDVITLSVMIAGFVLACLKESPPPPKSTEQQLGEALGKYLEKGVTINVNFNAQKKKS</sequence>
<dbReference type="EMBL" id="CP053540">
    <property type="protein sequence ID" value="WOB43713.1"/>
    <property type="molecule type" value="Genomic_DNA"/>
</dbReference>
<accession>A0AA96Y869</accession>
<name>A0AA96Y869_9CYAN</name>
<evidence type="ECO:0000313" key="1">
    <source>
        <dbReference type="EMBL" id="WOB43713.1"/>
    </source>
</evidence>